<feature type="region of interest" description="Disordered" evidence="5">
    <location>
        <begin position="1"/>
        <end position="33"/>
    </location>
</feature>
<evidence type="ECO:0000313" key="8">
    <source>
        <dbReference type="Proteomes" id="UP000800235"/>
    </source>
</evidence>
<dbReference type="PROSITE" id="PS50048">
    <property type="entry name" value="ZN2_CY6_FUNGAL_2"/>
    <property type="match status" value="1"/>
</dbReference>
<organism evidence="7 8">
    <name type="scientific">Tothia fuscella</name>
    <dbReference type="NCBI Taxonomy" id="1048955"/>
    <lineage>
        <taxon>Eukaryota</taxon>
        <taxon>Fungi</taxon>
        <taxon>Dikarya</taxon>
        <taxon>Ascomycota</taxon>
        <taxon>Pezizomycotina</taxon>
        <taxon>Dothideomycetes</taxon>
        <taxon>Pleosporomycetidae</taxon>
        <taxon>Venturiales</taxon>
        <taxon>Cylindrosympodiaceae</taxon>
        <taxon>Tothia</taxon>
    </lineage>
</organism>
<dbReference type="EMBL" id="MU007173">
    <property type="protein sequence ID" value="KAF2415958.1"/>
    <property type="molecule type" value="Genomic_DNA"/>
</dbReference>
<dbReference type="AlphaFoldDB" id="A0A9P4NE39"/>
<dbReference type="InterPro" id="IPR001138">
    <property type="entry name" value="Zn2Cys6_DnaBD"/>
</dbReference>
<evidence type="ECO:0000256" key="3">
    <source>
        <dbReference type="ARBA" id="ARBA00023163"/>
    </source>
</evidence>
<dbReference type="Pfam" id="PF00172">
    <property type="entry name" value="Zn_clus"/>
    <property type="match status" value="1"/>
</dbReference>
<evidence type="ECO:0000259" key="6">
    <source>
        <dbReference type="PROSITE" id="PS50048"/>
    </source>
</evidence>
<evidence type="ECO:0000256" key="1">
    <source>
        <dbReference type="ARBA" id="ARBA00023015"/>
    </source>
</evidence>
<keyword evidence="3" id="KW-0804">Transcription</keyword>
<dbReference type="InterPro" id="IPR021858">
    <property type="entry name" value="Fun_TF"/>
</dbReference>
<keyword evidence="1" id="KW-0805">Transcription regulation</keyword>
<feature type="domain" description="Zn(2)-C6 fungal-type" evidence="6">
    <location>
        <begin position="38"/>
        <end position="67"/>
    </location>
</feature>
<feature type="region of interest" description="Disordered" evidence="5">
    <location>
        <begin position="99"/>
        <end position="124"/>
    </location>
</feature>
<feature type="compositionally biased region" description="Polar residues" evidence="5">
    <location>
        <begin position="1"/>
        <end position="19"/>
    </location>
</feature>
<name>A0A9P4NE39_9PEZI</name>
<gene>
    <name evidence="7" type="ORF">EJ08DRAFT_644089</name>
</gene>
<dbReference type="PANTHER" id="PTHR31069:SF28">
    <property type="entry name" value="ZN(II)2CYS6 TRANSCRIPTION FACTOR (EUROFUNG)"/>
    <property type="match status" value="1"/>
</dbReference>
<dbReference type="SUPFAM" id="SSF57701">
    <property type="entry name" value="Zn2/Cys6 DNA-binding domain"/>
    <property type="match status" value="1"/>
</dbReference>
<dbReference type="Proteomes" id="UP000800235">
    <property type="component" value="Unassembled WGS sequence"/>
</dbReference>
<evidence type="ECO:0000256" key="5">
    <source>
        <dbReference type="SAM" id="MobiDB-lite"/>
    </source>
</evidence>
<dbReference type="GO" id="GO:0000981">
    <property type="term" value="F:DNA-binding transcription factor activity, RNA polymerase II-specific"/>
    <property type="evidence" value="ECO:0007669"/>
    <property type="project" value="InterPro"/>
</dbReference>
<protein>
    <recommendedName>
        <fullName evidence="6">Zn(2)-C6 fungal-type domain-containing protein</fullName>
    </recommendedName>
</protein>
<evidence type="ECO:0000256" key="2">
    <source>
        <dbReference type="ARBA" id="ARBA00023125"/>
    </source>
</evidence>
<dbReference type="GO" id="GO:0003677">
    <property type="term" value="F:DNA binding"/>
    <property type="evidence" value="ECO:0007669"/>
    <property type="project" value="UniProtKB-KW"/>
</dbReference>
<dbReference type="PANTHER" id="PTHR31069">
    <property type="entry name" value="OLEATE-ACTIVATED TRANSCRIPTION FACTOR 1-RELATED"/>
    <property type="match status" value="1"/>
</dbReference>
<dbReference type="InterPro" id="IPR036864">
    <property type="entry name" value="Zn2-C6_fun-type_DNA-bd_sf"/>
</dbReference>
<keyword evidence="4" id="KW-0539">Nucleus</keyword>
<accession>A0A9P4NE39</accession>
<dbReference type="OrthoDB" id="3431704at2759"/>
<dbReference type="CDD" id="cd00067">
    <property type="entry name" value="GAL4"/>
    <property type="match status" value="1"/>
</dbReference>
<dbReference type="InterPro" id="IPR050675">
    <property type="entry name" value="OAF3"/>
</dbReference>
<keyword evidence="2" id="KW-0238">DNA-binding</keyword>
<comment type="caution">
    <text evidence="7">The sequence shown here is derived from an EMBL/GenBank/DDBJ whole genome shotgun (WGS) entry which is preliminary data.</text>
</comment>
<evidence type="ECO:0000313" key="7">
    <source>
        <dbReference type="EMBL" id="KAF2415958.1"/>
    </source>
</evidence>
<evidence type="ECO:0000256" key="4">
    <source>
        <dbReference type="ARBA" id="ARBA00023242"/>
    </source>
</evidence>
<reference evidence="7" key="1">
    <citation type="journal article" date="2020" name="Stud. Mycol.">
        <title>101 Dothideomycetes genomes: a test case for predicting lifestyles and emergence of pathogens.</title>
        <authorList>
            <person name="Haridas S."/>
            <person name="Albert R."/>
            <person name="Binder M."/>
            <person name="Bloem J."/>
            <person name="Labutti K."/>
            <person name="Salamov A."/>
            <person name="Andreopoulos B."/>
            <person name="Baker S."/>
            <person name="Barry K."/>
            <person name="Bills G."/>
            <person name="Bluhm B."/>
            <person name="Cannon C."/>
            <person name="Castanera R."/>
            <person name="Culley D."/>
            <person name="Daum C."/>
            <person name="Ezra D."/>
            <person name="Gonzalez J."/>
            <person name="Henrissat B."/>
            <person name="Kuo A."/>
            <person name="Liang C."/>
            <person name="Lipzen A."/>
            <person name="Lutzoni F."/>
            <person name="Magnuson J."/>
            <person name="Mondo S."/>
            <person name="Nolan M."/>
            <person name="Ohm R."/>
            <person name="Pangilinan J."/>
            <person name="Park H.-J."/>
            <person name="Ramirez L."/>
            <person name="Alfaro M."/>
            <person name="Sun H."/>
            <person name="Tritt A."/>
            <person name="Yoshinaga Y."/>
            <person name="Zwiers L.-H."/>
            <person name="Turgeon B."/>
            <person name="Goodwin S."/>
            <person name="Spatafora J."/>
            <person name="Crous P."/>
            <person name="Grigoriev I."/>
        </authorList>
    </citation>
    <scope>NUCLEOTIDE SEQUENCE</scope>
    <source>
        <strain evidence="7">CBS 130266</strain>
    </source>
</reference>
<dbReference type="Pfam" id="PF11951">
    <property type="entry name" value="Fungal_trans_2"/>
    <property type="match status" value="1"/>
</dbReference>
<keyword evidence="8" id="KW-1185">Reference proteome</keyword>
<sequence length="691" mass="76194">MASSTAVSIVDTTAANPEQTTTPRKRRRRTAATGATEDCFTCRKRSTKCDRRRPYCSQCLEIGKDCSGYRTTLTWGVGVASRGKLRGLSLPILNSTAKAPARIQQRPPPLRRVHTTAPSSYNESIFSAPSTGSVSTFSESDFPSPNEFPSTPKEIQVAEPLINSYSDVFSCQQECARPTESFSYLDTPDSYSTTSHSFATSSLGSDMNNTMCTGPFPLHSAGPTTFSDLLLPNDFMPVEDVIHSFQHGIKSDSDYLPDGLTNSSSKPLQNAIAALASNNIRMRGLQEVSGAAMDPFDHLNAEDIRDMHSDATPEELHYKATSVSLFNASLIDPNCAEDDILATLLVLCLFHVCDSGFSKFKTQLSGVQKLLNRRDHRMGTSSFVAWIQMFFTWFDVMTATVNDRETQFRGEALDSLDLSANLGALEHLAGCDGRLFKLIARLGRCSQMDPGRLVQDTMMPPSHPLTPRPSPGGLPIKDFYSLDGNGWGTPFVTSPSRQAGRSSTNPRHEFWTEWHHVRSRLSAWVVDPPFHNAPSDADTASIHNISECFRYAALLYTERLVSPDLPSSTSSIQGFVSAALRHIAVIPVNSRVNKFLLWPVFVIATECVHQNDRDIMRARCMEITRESGFLCNMSCLEILERVWAEEDAGDSWHFVKAGVSVGLAPLLSALGGQAFKWRRAMSRAHCEYVAA</sequence>
<dbReference type="Gene3D" id="4.10.240.10">
    <property type="entry name" value="Zn(2)-C6 fungal-type DNA-binding domain"/>
    <property type="match status" value="1"/>
</dbReference>
<proteinExistence type="predicted"/>
<dbReference type="GO" id="GO:0008270">
    <property type="term" value="F:zinc ion binding"/>
    <property type="evidence" value="ECO:0007669"/>
    <property type="project" value="InterPro"/>
</dbReference>